<keyword evidence="8" id="KW-1185">Reference proteome</keyword>
<evidence type="ECO:0000256" key="4">
    <source>
        <dbReference type="ARBA" id="ARBA00023235"/>
    </source>
</evidence>
<dbReference type="GO" id="GO:0046872">
    <property type="term" value="F:metal ion binding"/>
    <property type="evidence" value="ECO:0007669"/>
    <property type="project" value="UniProtKB-KW"/>
</dbReference>
<evidence type="ECO:0000256" key="3">
    <source>
        <dbReference type="ARBA" id="ARBA00022723"/>
    </source>
</evidence>
<dbReference type="NCBIfam" id="TIGR00640">
    <property type="entry name" value="acid_CoA_mut_C"/>
    <property type="match status" value="1"/>
</dbReference>
<keyword evidence="2" id="KW-0846">Cobalamin</keyword>
<evidence type="ECO:0000259" key="6">
    <source>
        <dbReference type="PROSITE" id="PS51332"/>
    </source>
</evidence>
<protein>
    <submittedName>
        <fullName evidence="7">Methylmalonyl-CoA mutase family protein</fullName>
    </submittedName>
</protein>
<dbReference type="eggNOG" id="COG2185">
    <property type="taxonomic scope" value="Bacteria"/>
</dbReference>
<evidence type="ECO:0000313" key="8">
    <source>
        <dbReference type="Proteomes" id="UP000005104"/>
    </source>
</evidence>
<dbReference type="RefSeq" id="WP_007782352.1">
    <property type="nucleotide sequence ID" value="NZ_CM001441.1"/>
</dbReference>
<keyword evidence="3" id="KW-0479">Metal-binding</keyword>
<name>H5Y3H8_9FIRM</name>
<dbReference type="PANTHER" id="PTHR48101:SF1">
    <property type="entry name" value="METHYLMALONYL-COA MUTASE, LARGE SUBUNIT"/>
    <property type="match status" value="1"/>
</dbReference>
<keyword evidence="4" id="KW-0413">Isomerase</keyword>
<dbReference type="EMBL" id="CM001441">
    <property type="protein sequence ID" value="EHQ89087.1"/>
    <property type="molecule type" value="Genomic_DNA"/>
</dbReference>
<dbReference type="PROSITE" id="PS51332">
    <property type="entry name" value="B12_BINDING"/>
    <property type="match status" value="1"/>
</dbReference>
<comment type="cofactor">
    <cofactor evidence="1">
        <name>adenosylcob(III)alamin</name>
        <dbReference type="ChEBI" id="CHEBI:18408"/>
    </cofactor>
</comment>
<evidence type="ECO:0000256" key="1">
    <source>
        <dbReference type="ARBA" id="ARBA00001922"/>
    </source>
</evidence>
<evidence type="ECO:0000313" key="7">
    <source>
        <dbReference type="EMBL" id="EHQ89087.1"/>
    </source>
</evidence>
<gene>
    <name evidence="7" type="ORF">DesyoDRAFT_1983</name>
</gene>
<sequence length="141" mass="15372">MNKRTIKVLLAKAGMDNQNKEIRVLARGLREQGGMDVIYTGLYCSLEEIAETVLREAVDLVGLFVHNGSHLDLYPRLHDLLAAQNTGHVPVFGGGLIPERHRQELKAQGMAAEIFGPGTSTRSIIAWINQVPAAGEEGETV</sequence>
<dbReference type="InterPro" id="IPR006158">
    <property type="entry name" value="Cobalamin-bd"/>
</dbReference>
<dbReference type="InterPro" id="IPR006159">
    <property type="entry name" value="Acid_CoA_mut_C"/>
</dbReference>
<dbReference type="InterPro" id="IPR036724">
    <property type="entry name" value="Cobalamin-bd_sf"/>
</dbReference>
<dbReference type="GO" id="GO:0031419">
    <property type="term" value="F:cobalamin binding"/>
    <property type="evidence" value="ECO:0007669"/>
    <property type="project" value="UniProtKB-KW"/>
</dbReference>
<dbReference type="HOGENOM" id="CLU_128233_0_0_9"/>
<feature type="domain" description="B12-binding" evidence="6">
    <location>
        <begin position="5"/>
        <end position="135"/>
    </location>
</feature>
<dbReference type="SUPFAM" id="SSF52242">
    <property type="entry name" value="Cobalamin (vitamin B12)-binding domain"/>
    <property type="match status" value="1"/>
</dbReference>
<dbReference type="Gene3D" id="3.40.50.280">
    <property type="entry name" value="Cobalamin-binding domain"/>
    <property type="match status" value="1"/>
</dbReference>
<reference evidence="7 8" key="1">
    <citation type="submission" date="2011-11" db="EMBL/GenBank/DDBJ databases">
        <title>The Noncontiguous Finished genome of Desulfosporosinus youngiae DSM 17734.</title>
        <authorList>
            <consortium name="US DOE Joint Genome Institute (JGI-PGF)"/>
            <person name="Lucas S."/>
            <person name="Han J."/>
            <person name="Lapidus A."/>
            <person name="Cheng J.-F."/>
            <person name="Goodwin L."/>
            <person name="Pitluck S."/>
            <person name="Peters L."/>
            <person name="Ovchinnikova G."/>
            <person name="Lu M."/>
            <person name="Land M.L."/>
            <person name="Hauser L."/>
            <person name="Pester M."/>
            <person name="Spring S."/>
            <person name="Ollivier B."/>
            <person name="Rattei T."/>
            <person name="Klenk H.-P."/>
            <person name="Wagner M."/>
            <person name="Loy A."/>
            <person name="Woyke T.J."/>
        </authorList>
    </citation>
    <scope>NUCLEOTIDE SEQUENCE [LARGE SCALE GENOMIC DNA]</scope>
    <source>
        <strain evidence="7 8">DSM 17734</strain>
    </source>
</reference>
<dbReference type="STRING" id="768710.DesyoDRAFT_1983"/>
<keyword evidence="5" id="KW-0170">Cobalt</keyword>
<dbReference type="OrthoDB" id="1807022at2"/>
<evidence type="ECO:0000256" key="2">
    <source>
        <dbReference type="ARBA" id="ARBA00022628"/>
    </source>
</evidence>
<accession>H5Y3H8</accession>
<proteinExistence type="predicted"/>
<dbReference type="Proteomes" id="UP000005104">
    <property type="component" value="Chromosome"/>
</dbReference>
<dbReference type="GO" id="GO:0016853">
    <property type="term" value="F:isomerase activity"/>
    <property type="evidence" value="ECO:0007669"/>
    <property type="project" value="UniProtKB-KW"/>
</dbReference>
<dbReference type="PANTHER" id="PTHR48101">
    <property type="entry name" value="METHYLMALONYL-COA MUTASE, MITOCHONDRIAL-RELATED"/>
    <property type="match status" value="1"/>
</dbReference>
<dbReference type="Pfam" id="PF02310">
    <property type="entry name" value="B12-binding"/>
    <property type="match status" value="1"/>
</dbReference>
<dbReference type="AlphaFoldDB" id="H5Y3H8"/>
<organism evidence="7 8">
    <name type="scientific">Desulfosporosinus youngiae DSM 17734</name>
    <dbReference type="NCBI Taxonomy" id="768710"/>
    <lineage>
        <taxon>Bacteria</taxon>
        <taxon>Bacillati</taxon>
        <taxon>Bacillota</taxon>
        <taxon>Clostridia</taxon>
        <taxon>Eubacteriales</taxon>
        <taxon>Desulfitobacteriaceae</taxon>
        <taxon>Desulfosporosinus</taxon>
    </lineage>
</organism>
<evidence type="ECO:0000256" key="5">
    <source>
        <dbReference type="ARBA" id="ARBA00023285"/>
    </source>
</evidence>